<keyword evidence="6" id="KW-1185">Reference proteome</keyword>
<evidence type="ECO:0000259" key="2">
    <source>
        <dbReference type="Pfam" id="PF08241"/>
    </source>
</evidence>
<evidence type="ECO:0000313" key="5">
    <source>
        <dbReference type="Proteomes" id="UP000326505"/>
    </source>
</evidence>
<dbReference type="Proteomes" id="UP000326505">
    <property type="component" value="Chromosome"/>
</dbReference>
<dbReference type="Gene3D" id="3.40.50.150">
    <property type="entry name" value="Vaccinia Virus protein VP39"/>
    <property type="match status" value="1"/>
</dbReference>
<dbReference type="CDD" id="cd02440">
    <property type="entry name" value="AdoMet_MTases"/>
    <property type="match status" value="1"/>
</dbReference>
<dbReference type="EMBL" id="JACHJD010000003">
    <property type="protein sequence ID" value="MBB5103389.1"/>
    <property type="molecule type" value="Genomic_DNA"/>
</dbReference>
<dbReference type="RefSeq" id="WP_150511020.1">
    <property type="nucleotide sequence ID" value="NZ_BMSQ01000023.1"/>
</dbReference>
<proteinExistence type="predicted"/>
<dbReference type="InterPro" id="IPR050447">
    <property type="entry name" value="Erg6_SMT_methyltransf"/>
</dbReference>
<dbReference type="InterPro" id="IPR013216">
    <property type="entry name" value="Methyltransf_11"/>
</dbReference>
<reference evidence="4 5" key="1">
    <citation type="submission" date="2017-09" db="EMBL/GenBank/DDBJ databases">
        <authorList>
            <person name="Lee N."/>
            <person name="Cho B.-K."/>
        </authorList>
    </citation>
    <scope>NUCLEOTIDE SEQUENCE [LARGE SCALE GENOMIC DNA]</scope>
    <source>
        <strain evidence="4 5">ATCC 27465</strain>
    </source>
</reference>
<dbReference type="SUPFAM" id="SSF53335">
    <property type="entry name" value="S-adenosyl-L-methionine-dependent methyltransferases"/>
    <property type="match status" value="1"/>
</dbReference>
<dbReference type="KEGG" id="sspb:CP982_15130"/>
<evidence type="ECO:0000313" key="4">
    <source>
        <dbReference type="EMBL" id="QEV59906.1"/>
    </source>
</evidence>
<feature type="domain" description="Methyltransferase type 11" evidence="2">
    <location>
        <begin position="74"/>
        <end position="172"/>
    </location>
</feature>
<dbReference type="GO" id="GO:0008757">
    <property type="term" value="F:S-adenosylmethionine-dependent methyltransferase activity"/>
    <property type="evidence" value="ECO:0007669"/>
    <property type="project" value="InterPro"/>
</dbReference>
<evidence type="ECO:0000313" key="3">
    <source>
        <dbReference type="EMBL" id="MBB5103389.1"/>
    </source>
</evidence>
<dbReference type="Proteomes" id="UP000549009">
    <property type="component" value="Unassembled WGS sequence"/>
</dbReference>
<evidence type="ECO:0000313" key="6">
    <source>
        <dbReference type="Proteomes" id="UP000549009"/>
    </source>
</evidence>
<dbReference type="PANTHER" id="PTHR44068:SF11">
    <property type="entry name" value="GERANYL DIPHOSPHATE 2-C-METHYLTRANSFERASE"/>
    <property type="match status" value="1"/>
</dbReference>
<dbReference type="AlphaFoldDB" id="A0A5P2XBF9"/>
<keyword evidence="4" id="KW-0489">Methyltransferase</keyword>
<accession>A0A5P2XBF9</accession>
<organism evidence="4 5">
    <name type="scientific">Streptomyces spectabilis</name>
    <dbReference type="NCBI Taxonomy" id="68270"/>
    <lineage>
        <taxon>Bacteria</taxon>
        <taxon>Bacillati</taxon>
        <taxon>Actinomycetota</taxon>
        <taxon>Actinomycetes</taxon>
        <taxon>Kitasatosporales</taxon>
        <taxon>Streptomycetaceae</taxon>
        <taxon>Streptomyces</taxon>
    </lineage>
</organism>
<dbReference type="InterPro" id="IPR029063">
    <property type="entry name" value="SAM-dependent_MTases_sf"/>
</dbReference>
<dbReference type="Pfam" id="PF08241">
    <property type="entry name" value="Methyltransf_11"/>
    <property type="match status" value="1"/>
</dbReference>
<gene>
    <name evidence="4" type="ORF">CP982_15130</name>
    <name evidence="3" type="ORF">FHS40_002442</name>
</gene>
<protein>
    <submittedName>
        <fullName evidence="3">Cyclopropane fatty-acyl-phospholipid synthase-like methyltransferase</fullName>
    </submittedName>
    <submittedName>
        <fullName evidence="4">Methyltransferase domain-containing protein</fullName>
    </submittedName>
</protein>
<sequence length="275" mass="29547">MTRTGDVGAYYDLLTPLLQQLWGGNFHIGLWPDRATPSEDADREGRLAETDTASDRLTDLLVEELALAPGQRLLDVGCGVGRPALRLARSTGARVTGITISSSQVRLATDHARAAGLDRLVGFQLADAAALPLPDGSYDAAWAIESLLHIPDTRRALTEIHRVLAPGGPFVISDMILRAPDPEPHAHSSVEPLETLLSLLEETGFEVTGHTGLDDHLLRSLQRLSTDLEHHRKHLADADGPATDALARILGKTIPAVGTVYGYTVITTSATRTTR</sequence>
<reference evidence="3 6" key="2">
    <citation type="submission" date="2020-08" db="EMBL/GenBank/DDBJ databases">
        <title>Genomic Encyclopedia of Type Strains, Phase III (KMG-III): the genomes of soil and plant-associated and newly described type strains.</title>
        <authorList>
            <person name="Whitman W."/>
        </authorList>
    </citation>
    <scope>NUCLEOTIDE SEQUENCE [LARGE SCALE GENOMIC DNA]</scope>
    <source>
        <strain evidence="3 6">CECT 3146</strain>
    </source>
</reference>
<evidence type="ECO:0000256" key="1">
    <source>
        <dbReference type="ARBA" id="ARBA00022679"/>
    </source>
</evidence>
<dbReference type="EMBL" id="CP023690">
    <property type="protein sequence ID" value="QEV59906.1"/>
    <property type="molecule type" value="Genomic_DNA"/>
</dbReference>
<dbReference type="OrthoDB" id="9769602at2"/>
<name>A0A5P2XBF9_STRST</name>
<dbReference type="PANTHER" id="PTHR44068">
    <property type="entry name" value="ZGC:194242"/>
    <property type="match status" value="1"/>
</dbReference>
<dbReference type="GO" id="GO:0032259">
    <property type="term" value="P:methylation"/>
    <property type="evidence" value="ECO:0007669"/>
    <property type="project" value="UniProtKB-KW"/>
</dbReference>
<keyword evidence="1 4" id="KW-0808">Transferase</keyword>